<dbReference type="AGR" id="WB:WBGene00016985"/>
<dbReference type="GeneID" id="183870"/>
<dbReference type="FunCoup" id="Q18903">
    <property type="interactions" value="2"/>
</dbReference>
<protein>
    <submittedName>
        <fullName evidence="3">NADP-dependent oxidoreductase domain-containing protein</fullName>
    </submittedName>
</protein>
<sequence length="131" mass="14376">MGFHGNIIRYSFTPLILLFARHSATASSLLDSSSGLTPVAAPQPATLGGQQAWTNELAPGRLEGALRDSLKKLHLEYVDLYLAHMPTAFSDDMSQKIESSVEDIWRQFDAVYKAGLAKAVGVSNWNNDQIR</sequence>
<keyword evidence="4" id="KW-1185">Reference proteome</keyword>
<evidence type="ECO:0000256" key="1">
    <source>
        <dbReference type="SAM" id="SignalP"/>
    </source>
</evidence>
<dbReference type="Reactome" id="R-CEL-2162123">
    <property type="pathway name" value="Synthesis of Prostaglandins (PG) and Thromboxanes (TX)"/>
</dbReference>
<dbReference type="InterPro" id="IPR036812">
    <property type="entry name" value="NAD(P)_OxRdtase_dom_sf"/>
</dbReference>
<feature type="domain" description="NADP-dependent oxidoreductase" evidence="2">
    <location>
        <begin position="50"/>
        <end position="130"/>
    </location>
</feature>
<dbReference type="Reactome" id="R-CEL-156590">
    <property type="pathway name" value="Glutathione conjugation"/>
</dbReference>
<dbReference type="SMR" id="Q18903"/>
<dbReference type="Pfam" id="PF00248">
    <property type="entry name" value="Aldo_ket_red"/>
    <property type="match status" value="1"/>
</dbReference>
<dbReference type="Reactome" id="R-CEL-193368">
    <property type="pathway name" value="Synthesis of bile acids and bile salts via 7alpha-hydroxycholesterol"/>
</dbReference>
<evidence type="ECO:0000259" key="2">
    <source>
        <dbReference type="Pfam" id="PF00248"/>
    </source>
</evidence>
<dbReference type="Reactome" id="R-CEL-9757110">
    <property type="pathway name" value="Prednisone ADME"/>
</dbReference>
<dbReference type="PhylomeDB" id="Q18903"/>
<dbReference type="Proteomes" id="UP000001940">
    <property type="component" value="Chromosome X"/>
</dbReference>
<dbReference type="KEGG" id="cel:CELE_C56G3.2"/>
<dbReference type="WormBase" id="C56G3.2">
    <property type="protein sequence ID" value="CE35443"/>
    <property type="gene ID" value="WBGene00016985"/>
</dbReference>
<dbReference type="Gene3D" id="3.20.20.100">
    <property type="entry name" value="NADP-dependent oxidoreductase domain"/>
    <property type="match status" value="1"/>
</dbReference>
<dbReference type="PRINTS" id="PR00069">
    <property type="entry name" value="ALDKETRDTASE"/>
</dbReference>
<dbReference type="Reactome" id="R-CEL-193775">
    <property type="pathway name" value="Synthesis of bile acids and bile salts via 24-hydroxycholesterol"/>
</dbReference>
<feature type="chain" id="PRO_5004186930" evidence="1">
    <location>
        <begin position="27"/>
        <end position="131"/>
    </location>
</feature>
<accession>Q18903</accession>
<dbReference type="RefSeq" id="NP_001367459.1">
    <property type="nucleotide sequence ID" value="NM_001381022.1"/>
</dbReference>
<dbReference type="InParanoid" id="Q18903"/>
<dbReference type="Reactome" id="R-CEL-5661270">
    <property type="pathway name" value="Formation of xylulose-5-phosphate"/>
</dbReference>
<dbReference type="STRING" id="6239.C56G3.2.1"/>
<dbReference type="UCSC" id="C56G3.2">
    <property type="organism name" value="c. elegans"/>
</dbReference>
<dbReference type="OrthoDB" id="416253at2759"/>
<dbReference type="EMBL" id="BX284606">
    <property type="protein sequence ID" value="CCD63512.1"/>
    <property type="molecule type" value="Genomic_DNA"/>
</dbReference>
<dbReference type="InterPro" id="IPR023210">
    <property type="entry name" value="NADP_OxRdtase_dom"/>
</dbReference>
<dbReference type="Reactome" id="R-CEL-193144">
    <property type="pathway name" value="Estrogen biosynthesis"/>
</dbReference>
<dbReference type="GO" id="GO:0004032">
    <property type="term" value="F:aldose reductase (NADPH) activity"/>
    <property type="evidence" value="ECO:0000318"/>
    <property type="project" value="GO_Central"/>
</dbReference>
<dbReference type="Bgee" id="WBGene00016985">
    <property type="expression patterns" value="Expressed in larva"/>
</dbReference>
<name>Q18903_CAEEL</name>
<dbReference type="GO" id="GO:0005829">
    <property type="term" value="C:cytosol"/>
    <property type="evidence" value="ECO:0000318"/>
    <property type="project" value="GO_Central"/>
</dbReference>
<dbReference type="Reactome" id="R-CEL-5365859">
    <property type="pathway name" value="RA biosynthesis pathway"/>
</dbReference>
<dbReference type="CTD" id="183870"/>
<dbReference type="PeptideAtlas" id="Q18903"/>
<evidence type="ECO:0000313" key="3">
    <source>
        <dbReference type="EMBL" id="CCD63512.1"/>
    </source>
</evidence>
<dbReference type="PIR" id="T15874">
    <property type="entry name" value="T15874"/>
</dbReference>
<evidence type="ECO:0000313" key="5">
    <source>
        <dbReference type="WormBase" id="C56G3.2"/>
    </source>
</evidence>
<feature type="signal peptide" evidence="1">
    <location>
        <begin position="1"/>
        <end position="26"/>
    </location>
</feature>
<proteinExistence type="predicted"/>
<dbReference type="PANTHER" id="PTHR11732">
    <property type="entry name" value="ALDO/KETO REDUCTASE"/>
    <property type="match status" value="1"/>
</dbReference>
<keyword evidence="1" id="KW-0732">Signal</keyword>
<gene>
    <name evidence="3 5" type="ORF">C56G3.2</name>
    <name evidence="3" type="ORF">CELE_C56G3.2</name>
</gene>
<dbReference type="AlphaFoldDB" id="Q18903"/>
<dbReference type="InterPro" id="IPR020471">
    <property type="entry name" value="AKR"/>
</dbReference>
<dbReference type="eggNOG" id="KOG1577">
    <property type="taxonomic scope" value="Eukaryota"/>
</dbReference>
<dbReference type="PaxDb" id="6239-C56G3.2"/>
<dbReference type="Reactome" id="R-CEL-975634">
    <property type="pathway name" value="Retinoid metabolism and transport"/>
</dbReference>
<organism evidence="3 4">
    <name type="scientific">Caenorhabditis elegans</name>
    <dbReference type="NCBI Taxonomy" id="6239"/>
    <lineage>
        <taxon>Eukaryota</taxon>
        <taxon>Metazoa</taxon>
        <taxon>Ecdysozoa</taxon>
        <taxon>Nematoda</taxon>
        <taxon>Chromadorea</taxon>
        <taxon>Rhabditida</taxon>
        <taxon>Rhabditina</taxon>
        <taxon>Rhabditomorpha</taxon>
        <taxon>Rhabditoidea</taxon>
        <taxon>Rhabditidae</taxon>
        <taxon>Peloderinae</taxon>
        <taxon>Caenorhabditis</taxon>
    </lineage>
</organism>
<dbReference type="Reactome" id="R-CEL-70221">
    <property type="pathway name" value="Glycogen breakdown (glycogenolysis)"/>
</dbReference>
<dbReference type="Reactome" id="R-CEL-193807">
    <property type="pathway name" value="Synthesis of bile acids and bile salts via 27-hydroxycholesterol"/>
</dbReference>
<reference evidence="3 4" key="1">
    <citation type="journal article" date="1998" name="Science">
        <title>Genome sequence of the nematode C. elegans: a platform for investigating biology.</title>
        <authorList>
            <consortium name="The C. elegans sequencing consortium"/>
            <person name="Sulson J.E."/>
            <person name="Waterston R."/>
        </authorList>
    </citation>
    <scope>NUCLEOTIDE SEQUENCE [LARGE SCALE GENOMIC DNA]</scope>
    <source>
        <strain evidence="3 4">Bristol N2</strain>
    </source>
</reference>
<dbReference type="SUPFAM" id="SSF51430">
    <property type="entry name" value="NAD(P)-linked oxidoreductase"/>
    <property type="match status" value="1"/>
</dbReference>
<dbReference type="HOGENOM" id="CLU_1929476_0_0_1"/>
<evidence type="ECO:0000313" key="4">
    <source>
        <dbReference type="Proteomes" id="UP000001940"/>
    </source>
</evidence>